<evidence type="ECO:0000259" key="4">
    <source>
        <dbReference type="PROSITE" id="PS51194"/>
    </source>
</evidence>
<dbReference type="GO" id="GO:0003676">
    <property type="term" value="F:nucleic acid binding"/>
    <property type="evidence" value="ECO:0007669"/>
    <property type="project" value="InterPro"/>
</dbReference>
<evidence type="ECO:0000256" key="2">
    <source>
        <dbReference type="ARBA" id="ARBA00022840"/>
    </source>
</evidence>
<dbReference type="RefSeq" id="WP_090590447.1">
    <property type="nucleotide sequence ID" value="NZ_LT629688.1"/>
</dbReference>
<dbReference type="PROSITE" id="PS51192">
    <property type="entry name" value="HELICASE_ATP_BIND_1"/>
    <property type="match status" value="1"/>
</dbReference>
<dbReference type="Gene3D" id="3.40.50.300">
    <property type="entry name" value="P-loop containing nucleotide triphosphate hydrolases"/>
    <property type="match status" value="2"/>
</dbReference>
<dbReference type="Pfam" id="PF00270">
    <property type="entry name" value="DEAD"/>
    <property type="match status" value="1"/>
</dbReference>
<feature type="domain" description="Helicase C-terminal" evidence="4">
    <location>
        <begin position="957"/>
        <end position="1132"/>
    </location>
</feature>
<accession>A0A1G6TB02</accession>
<evidence type="ECO:0008006" key="7">
    <source>
        <dbReference type="Google" id="ProtNLM"/>
    </source>
</evidence>
<gene>
    <name evidence="5" type="ORF">SAMN04489747_0572</name>
</gene>
<dbReference type="OrthoDB" id="3197455at2"/>
<dbReference type="Proteomes" id="UP000198546">
    <property type="component" value="Chromosome i"/>
</dbReference>
<dbReference type="GO" id="GO:0005524">
    <property type="term" value="F:ATP binding"/>
    <property type="evidence" value="ECO:0007669"/>
    <property type="project" value="UniProtKB-KW"/>
</dbReference>
<reference evidence="5 6" key="1">
    <citation type="submission" date="2016-10" db="EMBL/GenBank/DDBJ databases">
        <authorList>
            <person name="de Groot N.N."/>
        </authorList>
    </citation>
    <scope>NUCLEOTIDE SEQUENCE [LARGE SCALE GENOMIC DNA]</scope>
    <source>
        <strain evidence="5 6">MON 2.2</strain>
    </source>
</reference>
<keyword evidence="2" id="KW-0067">ATP-binding</keyword>
<dbReference type="SUPFAM" id="SSF52540">
    <property type="entry name" value="P-loop containing nucleoside triphosphate hydrolases"/>
    <property type="match status" value="2"/>
</dbReference>
<dbReference type="GO" id="GO:0006289">
    <property type="term" value="P:nucleotide-excision repair"/>
    <property type="evidence" value="ECO:0007669"/>
    <property type="project" value="TreeGrafter"/>
</dbReference>
<dbReference type="InterPro" id="IPR027417">
    <property type="entry name" value="P-loop_NTPase"/>
</dbReference>
<keyword evidence="6" id="KW-1185">Reference proteome</keyword>
<dbReference type="SMART" id="SM00490">
    <property type="entry name" value="HELICc"/>
    <property type="match status" value="1"/>
</dbReference>
<dbReference type="SMART" id="SM00487">
    <property type="entry name" value="DEXDc"/>
    <property type="match status" value="1"/>
</dbReference>
<evidence type="ECO:0000313" key="5">
    <source>
        <dbReference type="EMBL" id="SDD26199.1"/>
    </source>
</evidence>
<dbReference type="InterPro" id="IPR014001">
    <property type="entry name" value="Helicase_ATP-bd"/>
</dbReference>
<feature type="domain" description="Helicase ATP-binding" evidence="3">
    <location>
        <begin position="100"/>
        <end position="314"/>
    </location>
</feature>
<sequence length="1762" mass="192847">MHPLAMLGDLKREYERYVDSFQFYKNPSIQQWVHDRRAEGRLLHREPFITIAKPFKPGDRLAELVADKVLHDDVQRVFTKGPGDRAADPVEPFTHQVQAVRQVMGGLNTVVATGTGSGKSFTFYMPIVSRALSQSRTDWPDGRTPPIAVIVYPMNALANSQYADISERLAGSGLTVCNYTGDLKTDKEKALRDFQELYGRDTPYDSEVIDRITLQERGADILLTNFKMLEYALTRRRDSELFAALADGGRLEFLVLDEMHTYSGQQGADMALLIRRFKERTATAGKLRCIGTSATVDSRAQDEAAKAIAGFASRLFGEDFLPSSVVTEQYGAPAMQDPADPRLYLAPDCVTAEVLAAAEATDGDAAVRALLGPALAADDTSDAARASLPLAWVERALWQGVRSLRDLSAEYVEQVRPSATPAEAQSEIAAALMLGAAVKVEGPKGPEGLLTPKVHGFFSQGLPVTACLRADDPHLSEQGEGTCSRCDAEGEPDVFAYPLVFCTACGQEYFVALYDASDNAVRPRDFLDTSQQGLPVYVMTDEWDKDAVPVAPEDLKQNGTARKGREGAVPEEHKVCGLCGEVGGACGHVDVRDVVWVRQPFQLCPGCGVRYDGSHSEYNKFFQVGTVGRATATDVLVTGMLDGLDSTGSKPAVMAFSDNQQDSSFQAAHLNALSRRFYFRRAVCAALADVQDPDDALTTEELARNAFDAMEGSGTLPTFTRQMDALNLDPQADLRKAQKRYLRYLQAGVLMDCSGSPRKAQPNLEDTGLLVADYQSLGKRDLVLKNIAQHGEVQLKVLAEAEPNLAHDLLRALLDSMRRGKAVSSDSEDGPAAVFSSPDGFGTQVVSLVNPVSLFHGSAEQPNRIVVYDDRAETKRFDVKRLGGSQDPSGADKGSTSRMTRWLLRQVGWPNDRQARQEARDTVRQAAAFLEKFGFLVRTDGSPGLQVAEEKLLFWRPTEPLGYRCPRCASRWLFTEPRDCPRCVKVRLVEDRAGRDDFFRATYTSSLEGTVRVSAEEHTAAVGGDERKTIETKFKSQADPLNVLVCTPTMELGVDIGSLSAVYMRNVPPSPANYAQRQGRAGRAAQPSSVVTFCGAQGRTGVHDQYFFRHPEKIVAGRIASPQFLLDNETLLRSHMHALILGARGEDLPTEVFAWVDLDHQTTGRLTPEFRAGLEQFVATKRDDLVARGSAAFADVIEGAEAIDAQSVARIVDGFVDALDADMAALSNLARELAVEAAELSAKANKEGLSGSDKRRREAVEAIGRNIRTGKGDYYPLSWLAQRGFLPGYAFPRQAVLLRFADRQDMRARSRSIALREYAPGNFVYHRGHRYKVQRASTGRSGADIFSEIVICSCGAFLPGKTVASKCPSCGTPRSDDETKAWKSAMQVGDAFAVEQETVGADAEDRMRQGYMVDAAFRLPHRGVRRYSVTTSAGLDLAVTYAHLGHLVQVNSGQRRSATPGFTLCEKCRLWNPDADHFGPDKDCAPALDNWVRDIVLTTQGQHDMLLIDTQAPNGTDPDDYAWTLLYALQAGIATRYGVDQAELGGQVFPDPQQNPAVRRVLLYEMDEGGIGVLARVATTPAWAEVCGRALEIVHADETGKDSERACLDSCYECLRTFRNQWHHDQLDRHLVVPTLVAGAAGAAFTEALVALDWDAVTEGYDSETEKQMVFALQEAGVPAPDDCHKTLTGHNGTLVSADLYYTGEGLNLAVMLDGYVHDDPTVAKIDEHKRQALKVAGISVIVIRYDKLQDGIDRLKEKLGA</sequence>
<evidence type="ECO:0000259" key="3">
    <source>
        <dbReference type="PROSITE" id="PS51192"/>
    </source>
</evidence>
<dbReference type="Pfam" id="PF09369">
    <property type="entry name" value="MZB"/>
    <property type="match status" value="1"/>
</dbReference>
<dbReference type="GO" id="GO:0043138">
    <property type="term" value="F:3'-5' DNA helicase activity"/>
    <property type="evidence" value="ECO:0007669"/>
    <property type="project" value="TreeGrafter"/>
</dbReference>
<dbReference type="PANTHER" id="PTHR47957:SF3">
    <property type="entry name" value="ATP-DEPENDENT HELICASE HRQ1"/>
    <property type="match status" value="1"/>
</dbReference>
<dbReference type="GO" id="GO:0036297">
    <property type="term" value="P:interstrand cross-link repair"/>
    <property type="evidence" value="ECO:0007669"/>
    <property type="project" value="TreeGrafter"/>
</dbReference>
<protein>
    <recommendedName>
        <fullName evidence="7">DEAD/DEAH box helicase</fullName>
    </recommendedName>
</protein>
<dbReference type="InterPro" id="IPR011545">
    <property type="entry name" value="DEAD/DEAH_box_helicase_dom"/>
</dbReference>
<proteinExistence type="predicted"/>
<dbReference type="InterPro" id="IPR018973">
    <property type="entry name" value="MZB"/>
</dbReference>
<evidence type="ECO:0000256" key="1">
    <source>
        <dbReference type="ARBA" id="ARBA00022741"/>
    </source>
</evidence>
<dbReference type="PANTHER" id="PTHR47957">
    <property type="entry name" value="ATP-DEPENDENT HELICASE HRQ1"/>
    <property type="match status" value="1"/>
</dbReference>
<dbReference type="InterPro" id="IPR001650">
    <property type="entry name" value="Helicase_C-like"/>
</dbReference>
<keyword evidence="1" id="KW-0547">Nucleotide-binding</keyword>
<dbReference type="STRING" id="675864.SAMN04489747_0572"/>
<organism evidence="5 6">
    <name type="scientific">Auraticoccus monumenti</name>
    <dbReference type="NCBI Taxonomy" id="675864"/>
    <lineage>
        <taxon>Bacteria</taxon>
        <taxon>Bacillati</taxon>
        <taxon>Actinomycetota</taxon>
        <taxon>Actinomycetes</taxon>
        <taxon>Propionibacteriales</taxon>
        <taxon>Propionibacteriaceae</taxon>
        <taxon>Auraticoccus</taxon>
    </lineage>
</organism>
<dbReference type="Pfam" id="PF00271">
    <property type="entry name" value="Helicase_C"/>
    <property type="match status" value="1"/>
</dbReference>
<dbReference type="PROSITE" id="PS51194">
    <property type="entry name" value="HELICASE_CTER"/>
    <property type="match status" value="1"/>
</dbReference>
<evidence type="ECO:0000313" key="6">
    <source>
        <dbReference type="Proteomes" id="UP000198546"/>
    </source>
</evidence>
<name>A0A1G6TB02_9ACTN</name>
<dbReference type="EMBL" id="LT629688">
    <property type="protein sequence ID" value="SDD26199.1"/>
    <property type="molecule type" value="Genomic_DNA"/>
</dbReference>